<evidence type="ECO:0000256" key="4">
    <source>
        <dbReference type="ARBA" id="ARBA00022806"/>
    </source>
</evidence>
<dbReference type="PANTHER" id="PTHR43788">
    <property type="entry name" value="DNA2/NAM7 HELICASE FAMILY MEMBER"/>
    <property type="match status" value="1"/>
</dbReference>
<keyword evidence="6" id="KW-0175">Coiled coil</keyword>
<feature type="region of interest" description="Disordered" evidence="7">
    <location>
        <begin position="1524"/>
        <end position="1564"/>
    </location>
</feature>
<evidence type="ECO:0000313" key="12">
    <source>
        <dbReference type="Proteomes" id="UP000253740"/>
    </source>
</evidence>
<dbReference type="InterPro" id="IPR027417">
    <property type="entry name" value="P-loop_NTPase"/>
</dbReference>
<evidence type="ECO:0000256" key="6">
    <source>
        <dbReference type="SAM" id="Coils"/>
    </source>
</evidence>
<dbReference type="EMBL" id="DF970222">
    <property type="protein sequence ID" value="GAP66646.1"/>
    <property type="molecule type" value="Genomic_DNA"/>
</dbReference>
<dbReference type="STRING" id="1475481.GCA_000953855_02000"/>
<dbReference type="Proteomes" id="UP000253740">
    <property type="component" value="Unassembled WGS sequence"/>
</dbReference>
<keyword evidence="5" id="KW-0067">ATP-binding</keyword>
<dbReference type="InterPro" id="IPR050534">
    <property type="entry name" value="Coronavir_polyprotein_1ab"/>
</dbReference>
<dbReference type="InterPro" id="IPR041679">
    <property type="entry name" value="DNA2/NAM7-like_C"/>
</dbReference>
<dbReference type="InterPro" id="IPR049468">
    <property type="entry name" value="Restrct_endonuc-II-like_dom"/>
</dbReference>
<feature type="domain" description="Restriction endonuclease type II-like" evidence="10">
    <location>
        <begin position="1409"/>
        <end position="1502"/>
    </location>
</feature>
<dbReference type="GO" id="GO:0043139">
    <property type="term" value="F:5'-3' DNA helicase activity"/>
    <property type="evidence" value="ECO:0007669"/>
    <property type="project" value="TreeGrafter"/>
</dbReference>
<dbReference type="SUPFAM" id="SSF52980">
    <property type="entry name" value="Restriction endonuclease-like"/>
    <property type="match status" value="1"/>
</dbReference>
<dbReference type="InterPro" id="IPR011335">
    <property type="entry name" value="Restrct_endonuc-II-like"/>
</dbReference>
<evidence type="ECO:0000256" key="2">
    <source>
        <dbReference type="ARBA" id="ARBA00022741"/>
    </source>
</evidence>
<reference evidence="11" key="1">
    <citation type="submission" date="2015-08" db="EMBL/GenBank/DDBJ databases">
        <title>Complete DNA Sequence of Pseudomonas syringae pv. actinidiae, the Causal Agent of Kiwifruit Canker Disease.</title>
        <authorList>
            <person name="Rikkerink E.H.A."/>
            <person name="Fineran P.C."/>
        </authorList>
    </citation>
    <scope>NUCLEOTIDE SEQUENCE</scope>
    <source>
        <strain evidence="11">SkMP5</strain>
    </source>
</reference>
<dbReference type="InterPro" id="IPR041677">
    <property type="entry name" value="DNA2/NAM7_AAA_11"/>
</dbReference>
<dbReference type="PANTHER" id="PTHR43788:SF8">
    <property type="entry name" value="DNA-BINDING PROTEIN SMUBP-2"/>
    <property type="match status" value="1"/>
</dbReference>
<keyword evidence="12" id="KW-1185">Reference proteome</keyword>
<evidence type="ECO:0000313" key="11">
    <source>
        <dbReference type="EMBL" id="GAP66646.1"/>
    </source>
</evidence>
<evidence type="ECO:0000259" key="10">
    <source>
        <dbReference type="Pfam" id="PF18741"/>
    </source>
</evidence>
<dbReference type="CDD" id="cd18808">
    <property type="entry name" value="SF1_C_Upf1"/>
    <property type="match status" value="1"/>
</dbReference>
<evidence type="ECO:0000259" key="9">
    <source>
        <dbReference type="Pfam" id="PF13087"/>
    </source>
</evidence>
<keyword evidence="3" id="KW-0378">Hydrolase</keyword>
<feature type="domain" description="DNA2/NAM7 helicase-like C-terminal" evidence="9">
    <location>
        <begin position="1185"/>
        <end position="1366"/>
    </location>
</feature>
<dbReference type="GO" id="GO:0005524">
    <property type="term" value="F:ATP binding"/>
    <property type="evidence" value="ECO:0007669"/>
    <property type="project" value="UniProtKB-KW"/>
</dbReference>
<comment type="similarity">
    <text evidence="1">Belongs to the DNA2/NAM7 helicase family.</text>
</comment>
<gene>
    <name evidence="11" type="ORF">MBSD_n1957</name>
</gene>
<proteinExistence type="inferred from homology"/>
<feature type="compositionally biased region" description="Low complexity" evidence="7">
    <location>
        <begin position="1548"/>
        <end position="1564"/>
    </location>
</feature>
<feature type="domain" description="DNA2/NAM7 helicase helicase" evidence="8">
    <location>
        <begin position="415"/>
        <end position="530"/>
    </location>
</feature>
<keyword evidence="4 11" id="KW-0347">Helicase</keyword>
<dbReference type="Pfam" id="PF13087">
    <property type="entry name" value="AAA_12"/>
    <property type="match status" value="1"/>
</dbReference>
<dbReference type="Gene3D" id="3.40.960.10">
    <property type="entry name" value="VSR Endonuclease"/>
    <property type="match status" value="1"/>
</dbReference>
<organism evidence="11">
    <name type="scientific">Mizugakiibacter sediminis</name>
    <dbReference type="NCBI Taxonomy" id="1475481"/>
    <lineage>
        <taxon>Bacteria</taxon>
        <taxon>Pseudomonadati</taxon>
        <taxon>Pseudomonadota</taxon>
        <taxon>Gammaproteobacteria</taxon>
        <taxon>Lysobacterales</taxon>
        <taxon>Rhodanobacteraceae</taxon>
        <taxon>Mizugakiibacter</taxon>
    </lineage>
</organism>
<dbReference type="InterPro" id="IPR047187">
    <property type="entry name" value="SF1_C_Upf1"/>
</dbReference>
<name>A0A0K8QPQ0_9GAMM</name>
<protein>
    <submittedName>
        <fullName evidence="11">DNA helicase</fullName>
    </submittedName>
</protein>
<evidence type="ECO:0000256" key="3">
    <source>
        <dbReference type="ARBA" id="ARBA00022801"/>
    </source>
</evidence>
<dbReference type="SUPFAM" id="SSF52540">
    <property type="entry name" value="P-loop containing nucleoside triphosphate hydrolases"/>
    <property type="match status" value="1"/>
</dbReference>
<evidence type="ECO:0000256" key="1">
    <source>
        <dbReference type="ARBA" id="ARBA00007913"/>
    </source>
</evidence>
<evidence type="ECO:0000259" key="8">
    <source>
        <dbReference type="Pfam" id="PF13086"/>
    </source>
</evidence>
<dbReference type="GO" id="GO:0016787">
    <property type="term" value="F:hydrolase activity"/>
    <property type="evidence" value="ECO:0007669"/>
    <property type="project" value="UniProtKB-KW"/>
</dbReference>
<accession>A0A0K8QPQ0</accession>
<keyword evidence="2" id="KW-0547">Nucleotide-binding</keyword>
<dbReference type="Pfam" id="PF13086">
    <property type="entry name" value="AAA_11"/>
    <property type="match status" value="1"/>
</dbReference>
<evidence type="ECO:0000256" key="5">
    <source>
        <dbReference type="ARBA" id="ARBA00022840"/>
    </source>
</evidence>
<sequence>MGSHQAGKIAGKWDVDVLDLLSIHGGGGGVNPRDLLTRLLDYIEEQAKDIDPRAFRLANAKGFLKRRADLAGLPGVEFDVNVEGDHVWLRVERLQASKPPVLDEKVKGLIHVSDDPNGARPSIDEAALKASLAPALAGKKPDEHGQLERRERVALEQALAQYTPLWEAWSEGERPRRRSIDLYGELFAIKHQLEADETAHPTELVWGLGVATWQLKWQESQDKVSAVDFEYPLLTQQMEVGLDEATMALYLRPRATDTRYEGDAFAACLGRNATEVERTAREQLVRNEERPVTPFDPGSYTDALKLAAGNLDSQGEYRPLPEGDGVVPPLGKHLVVTDAWALFVRPRSNNYLLDDLHRLKQRLVEGCDIPEGPGALVTVPSDAPVPFANIRFRGLSSRGGGGGGEARELYFPLPYNQEQVTIVQQLEQAEGVTVQGPPGTGKTHTIANVICHYLATGRRVLVTSKGEPALQVLQEKIPEEVRPLTVALLSSDRESLRQFESAINTIQAKVSQLNPELTHQEIEHCRSQIDRAHAELAAIDRRVDDIALAQLAEIEIDGQPMRAQKLAEMVVSGQAEHGWFDDAVTLAPEHAPQLSDDEAGRLREVRRKLGKDLVYVQARLPAADDLLAPDEVVQLHDVLVRMHEIGRQVAQGALPPLKAMTPEVLEAARQLLANIESARSVLAGIDELGEPWPHQLRRKCRLASFHTERAALEALFDDIAALTQARAAFLKRPVDVPPAAVTSAKVREAVQRAAETGRPFGLMSFGNGDVKDAVAKIRVAGLPPADADDWQHVWRFLDLHLRVTSFVTRWNQFAPALAAPKLEGGVTELRRIEMVASAARKAHRLATHHDVVLVRKAEEVFAQAPVKHLNGTSEELDTVRAQLMAHLTKADLARAATQLSTLKAKLAGASGPVSEALLGFIDKALGKEELAAERVAADYAQLIAELRRAQGLNPELAFVREAAARLERNGAPKLAARVRSIAVPQHGEDTVFPATWRRAWTWARVKSHLEQIEARKELLSLSARRRDLEQRLSKLYKQMVARAAWMETKRNATPRVLQALQGYATAIRKIGMGTGPNAMRYRRDARHHMTSAAGAVPCWIMSHAKVSESMPADIGAFDLVIVDEASQSDLWALPAVLRGKKILVVGDDKQVSPDGGFIAAQRIQELRDRFLADQPFKEEMTPEKSLYDLAARVFATRQVMLREHFRCVPPIIAYSNRMFYKGAIQPLRIPKSTERIDPPLVDVYVEGGLRDRRDCNREEAEFITREVAALLDDERFAGRTLGVVSLLGMEQAKLVDELVRSKCNAAELLHRRFECGDARTFQGSERDIMFLSMVVDPGNCKALSGTMFEQRFNVAASRARDRMYLVRSVTASHLSDKDLRMSLLKYFDKPIVADKEEAEMLIDRCESGFERQVYSALVERGYRVVPQVRTGAYRIDMVVEGAGDVRLAIECDGDEFHGPDRWPHDMTRQRVLERAGWTFWRCFASTWRLRRDEVLAELIERLTVMGIEPIGTLERAPQLVEKRAVSRVSSDAEESSSDKFIHRRPSMQAAEQPAAADAPQAARR</sequence>
<dbReference type="Pfam" id="PF18741">
    <property type="entry name" value="MTES_1575"/>
    <property type="match status" value="1"/>
</dbReference>
<evidence type="ECO:0000256" key="7">
    <source>
        <dbReference type="SAM" id="MobiDB-lite"/>
    </source>
</evidence>
<feature type="coiled-coil region" evidence="6">
    <location>
        <begin position="1011"/>
        <end position="1038"/>
    </location>
</feature>
<dbReference type="Gene3D" id="3.40.50.300">
    <property type="entry name" value="P-loop containing nucleotide triphosphate hydrolases"/>
    <property type="match status" value="3"/>
</dbReference>